<dbReference type="GO" id="GO:0009435">
    <property type="term" value="P:NAD+ biosynthetic process"/>
    <property type="evidence" value="ECO:0007669"/>
    <property type="project" value="UniProtKB-UniPathway"/>
</dbReference>
<dbReference type="RefSeq" id="WP_068719340.1">
    <property type="nucleotide sequence ID" value="NZ_LWDV01000010.1"/>
</dbReference>
<dbReference type="UniPathway" id="UPA00253">
    <property type="reaction ID" value="UER00457"/>
</dbReference>
<dbReference type="NCBIfam" id="NF006415">
    <property type="entry name" value="PRK08662.1"/>
    <property type="match status" value="1"/>
</dbReference>
<reference evidence="6" key="1">
    <citation type="submission" date="2016-07" db="EMBL/GenBank/DDBJ databases">
        <authorList>
            <person name="Florea S."/>
            <person name="Webb J.S."/>
            <person name="Jaromczyk J."/>
            <person name="Schardl C.L."/>
        </authorList>
    </citation>
    <scope>NUCLEOTIDE SEQUENCE [LARGE SCALE GENOMIC DNA]</scope>
    <source>
        <strain evidence="6">Z6</strain>
    </source>
</reference>
<dbReference type="Pfam" id="PF01729">
    <property type="entry name" value="QRPTase_C"/>
    <property type="match status" value="1"/>
</dbReference>
<comment type="caution">
    <text evidence="5">The sequence shown here is derived from an EMBL/GenBank/DDBJ whole genome shotgun (WGS) entry which is preliminary data.</text>
</comment>
<gene>
    <name evidence="5" type="ORF">U472_13855</name>
</gene>
<dbReference type="InterPro" id="IPR022412">
    <property type="entry name" value="Quinolinate_PRibosylTrfase_N"/>
</dbReference>
<dbReference type="SUPFAM" id="SSF51690">
    <property type="entry name" value="Nicotinate/Quinolinate PRTase C-terminal domain-like"/>
    <property type="match status" value="1"/>
</dbReference>
<dbReference type="PANTHER" id="PTHR43202:SF1">
    <property type="entry name" value="NICOTINATE PHOSPHORIBOSYLTRANSFERASE"/>
    <property type="match status" value="1"/>
</dbReference>
<proteinExistence type="predicted"/>
<dbReference type="InterPro" id="IPR053190">
    <property type="entry name" value="NAPRTase-like"/>
</dbReference>
<dbReference type="GO" id="GO:0004516">
    <property type="term" value="F:nicotinate phosphoribosyltransferase activity"/>
    <property type="evidence" value="ECO:0007669"/>
    <property type="project" value="UniProtKB-EC"/>
</dbReference>
<keyword evidence="5" id="KW-0328">Glycosyltransferase</keyword>
<dbReference type="AlphaFoldDB" id="A0A1C0A5K5"/>
<dbReference type="OrthoDB" id="9770610at2"/>
<evidence type="ECO:0000313" key="5">
    <source>
        <dbReference type="EMBL" id="OCL25428.1"/>
    </source>
</evidence>
<dbReference type="SUPFAM" id="SSF54675">
    <property type="entry name" value="Nicotinate/Quinolinate PRTase N-terminal domain-like"/>
    <property type="match status" value="1"/>
</dbReference>
<name>A0A1C0A5K5_9FIRM</name>
<dbReference type="InterPro" id="IPR013785">
    <property type="entry name" value="Aldolase_TIM"/>
</dbReference>
<dbReference type="Gene3D" id="3.90.1170.20">
    <property type="entry name" value="Quinolinate phosphoribosyl transferase, N-terminal domain"/>
    <property type="match status" value="1"/>
</dbReference>
<protein>
    <submittedName>
        <fullName evidence="5">Nicotinate phosphoribosyltransferase</fullName>
    </submittedName>
</protein>
<dbReference type="EMBL" id="LWDV01000010">
    <property type="protein sequence ID" value="OCL25428.1"/>
    <property type="molecule type" value="Genomic_DNA"/>
</dbReference>
<dbReference type="InterPro" id="IPR035809">
    <property type="entry name" value="NAPRTase_arc-type"/>
</dbReference>
<evidence type="ECO:0000259" key="3">
    <source>
        <dbReference type="Pfam" id="PF01729"/>
    </source>
</evidence>
<keyword evidence="6" id="KW-1185">Reference proteome</keyword>
<dbReference type="PANTHER" id="PTHR43202">
    <property type="entry name" value="NICOTINATE-NUCLEOTIDE PYROPHOSPHORYLASE"/>
    <property type="match status" value="1"/>
</dbReference>
<evidence type="ECO:0000256" key="2">
    <source>
        <dbReference type="ARBA" id="ARBA00047445"/>
    </source>
</evidence>
<dbReference type="InterPro" id="IPR002638">
    <property type="entry name" value="Quinolinate_PRibosylTrfase_C"/>
</dbReference>
<feature type="domain" description="Quinolinate phosphoribosyl transferase N-terminal" evidence="4">
    <location>
        <begin position="38"/>
        <end position="127"/>
    </location>
</feature>
<keyword evidence="1 5" id="KW-0808">Transferase</keyword>
<evidence type="ECO:0000313" key="6">
    <source>
        <dbReference type="Proteomes" id="UP000093514"/>
    </source>
</evidence>
<accession>A0A1C0A5K5</accession>
<sequence length="346" mass="37065">MVDKELKTLEDVNNFKVDEDRGLFSATHEEIEIGATTDIYFIRTKEILNKMKLEDTIVVAEIFAGGAGVVAGIDEALNLLKKKDVKVWALEEGEQVGRKDVVMRIEGAYSDFGIFETAILGILASSSGWATAAKECKEACGDTPMLCFGARHVHPAIAPVMERAALVGGADGASCILGAKLFGKNPSGTVPHALILTVGDTLKVAKAYDEFMPDDAARIILVDTFQDEAVEALRLADALKENLDGIRLDTASERGGVTPGLVKEVRARLDQAGHNHVDIFVSGGLTPERIIELKSLGVNGFGVGSYISGAKAIDMTMDIKEIDGNPIAKRGRIPGKTDSPNLKRVF</sequence>
<organism evidence="5 6">
    <name type="scientific">Orenia metallireducens</name>
    <dbReference type="NCBI Taxonomy" id="1413210"/>
    <lineage>
        <taxon>Bacteria</taxon>
        <taxon>Bacillati</taxon>
        <taxon>Bacillota</taxon>
        <taxon>Clostridia</taxon>
        <taxon>Halanaerobiales</taxon>
        <taxon>Halobacteroidaceae</taxon>
        <taxon>Orenia</taxon>
    </lineage>
</organism>
<reference evidence="5 6" key="2">
    <citation type="submission" date="2016-08" db="EMBL/GenBank/DDBJ databases">
        <title>Orenia metallireducens sp. nov. strain Z6, a Novel Metal-reducing Firmicute from the Deep Subsurface.</title>
        <authorList>
            <person name="Maxim B.I."/>
            <person name="Kenneth K."/>
            <person name="Flynn T.M."/>
            <person name="Oloughlin E.J."/>
            <person name="Locke R.A."/>
            <person name="Weber J.R."/>
            <person name="Egan S.M."/>
            <person name="Mackie R.I."/>
            <person name="Cann I.K."/>
        </authorList>
    </citation>
    <scope>NUCLEOTIDE SEQUENCE [LARGE SCALE GENOMIC DNA]</scope>
    <source>
        <strain evidence="5 6">Z6</strain>
    </source>
</reference>
<evidence type="ECO:0000259" key="4">
    <source>
        <dbReference type="Pfam" id="PF02749"/>
    </source>
</evidence>
<comment type="catalytic activity">
    <reaction evidence="2">
        <text>nicotinate beta-D-ribonucleotide + CO2 + diphosphate = quinolinate + 5-phospho-alpha-D-ribose 1-diphosphate + 2 H(+)</text>
        <dbReference type="Rhea" id="RHEA:12733"/>
        <dbReference type="ChEBI" id="CHEBI:15378"/>
        <dbReference type="ChEBI" id="CHEBI:16526"/>
        <dbReference type="ChEBI" id="CHEBI:29959"/>
        <dbReference type="ChEBI" id="CHEBI:33019"/>
        <dbReference type="ChEBI" id="CHEBI:57502"/>
        <dbReference type="ChEBI" id="CHEBI:58017"/>
        <dbReference type="EC" id="2.4.2.19"/>
    </reaction>
</comment>
<dbReference type="CDD" id="cd01571">
    <property type="entry name" value="NAPRTase_B"/>
    <property type="match status" value="1"/>
</dbReference>
<dbReference type="Pfam" id="PF02749">
    <property type="entry name" value="QRPTase_N"/>
    <property type="match status" value="1"/>
</dbReference>
<dbReference type="InterPro" id="IPR036068">
    <property type="entry name" value="Nicotinate_pribotase-like_C"/>
</dbReference>
<feature type="domain" description="Quinolinate phosphoribosyl transferase C-terminal" evidence="3">
    <location>
        <begin position="130"/>
        <end position="318"/>
    </location>
</feature>
<dbReference type="GO" id="GO:0004514">
    <property type="term" value="F:nicotinate-nucleotide diphosphorylase (carboxylating) activity"/>
    <property type="evidence" value="ECO:0007669"/>
    <property type="project" value="UniProtKB-EC"/>
</dbReference>
<dbReference type="Proteomes" id="UP000093514">
    <property type="component" value="Unassembled WGS sequence"/>
</dbReference>
<dbReference type="Gene3D" id="3.20.20.70">
    <property type="entry name" value="Aldolase class I"/>
    <property type="match status" value="1"/>
</dbReference>
<evidence type="ECO:0000256" key="1">
    <source>
        <dbReference type="ARBA" id="ARBA00022679"/>
    </source>
</evidence>
<dbReference type="InterPro" id="IPR037128">
    <property type="entry name" value="Quinolinate_PRibosylTase_N_sf"/>
</dbReference>